<dbReference type="RefSeq" id="WP_207681567.1">
    <property type="nucleotide sequence ID" value="NZ_CP061800.1"/>
</dbReference>
<organism evidence="1 2">
    <name type="scientific">Desulfonema magnum</name>
    <dbReference type="NCBI Taxonomy" id="45655"/>
    <lineage>
        <taxon>Bacteria</taxon>
        <taxon>Pseudomonadati</taxon>
        <taxon>Thermodesulfobacteriota</taxon>
        <taxon>Desulfobacteria</taxon>
        <taxon>Desulfobacterales</taxon>
        <taxon>Desulfococcaceae</taxon>
        <taxon>Desulfonema</taxon>
    </lineage>
</organism>
<dbReference type="Pfam" id="PF14335">
    <property type="entry name" value="DUF4391"/>
    <property type="match status" value="1"/>
</dbReference>
<dbReference type="EMBL" id="CP061800">
    <property type="protein sequence ID" value="QTA85560.1"/>
    <property type="molecule type" value="Genomic_DNA"/>
</dbReference>
<name>A0A975GLG6_9BACT</name>
<dbReference type="KEGG" id="dmm:dnm_015710"/>
<sequence length="220" mass="25977">MNFLYDFPGNAAFGKVLPKNKIYGHASPTAKVRDMFVREVKKIVWSYKLSPETINLPARDSIQEIQVFTIVLKTGTLKHEVLWTIDKVIPSPIFFVLEFEKRTRYAAAYKRQSEADERKWVVSRYFESDWFFDDTRRVALPVVLDLGTLYHAMLGSVIPLSARKHEIFDEFVFRAERLNMKEQELVKLEAGLKREKQFNRKVEINAKIRYLKKEIEEFNH</sequence>
<reference evidence="1" key="1">
    <citation type="journal article" date="2021" name="Microb. Physiol.">
        <title>Proteogenomic Insights into the Physiology of Marine, Sulfate-Reducing, Filamentous Desulfonema limicola and Desulfonema magnum.</title>
        <authorList>
            <person name="Schnaars V."/>
            <person name="Wohlbrand L."/>
            <person name="Scheve S."/>
            <person name="Hinrichs C."/>
            <person name="Reinhardt R."/>
            <person name="Rabus R."/>
        </authorList>
    </citation>
    <scope>NUCLEOTIDE SEQUENCE</scope>
    <source>
        <strain evidence="1">4be13</strain>
    </source>
</reference>
<evidence type="ECO:0000313" key="1">
    <source>
        <dbReference type="EMBL" id="QTA85560.1"/>
    </source>
</evidence>
<dbReference type="InterPro" id="IPR025503">
    <property type="entry name" value="DUF4391"/>
</dbReference>
<dbReference type="AlphaFoldDB" id="A0A975GLG6"/>
<protein>
    <submittedName>
        <fullName evidence="1">DUF4391</fullName>
    </submittedName>
</protein>
<proteinExistence type="predicted"/>
<keyword evidence="2" id="KW-1185">Reference proteome</keyword>
<dbReference type="Proteomes" id="UP000663722">
    <property type="component" value="Chromosome"/>
</dbReference>
<gene>
    <name evidence="1" type="ORF">dnm_015710</name>
</gene>
<evidence type="ECO:0000313" key="2">
    <source>
        <dbReference type="Proteomes" id="UP000663722"/>
    </source>
</evidence>
<accession>A0A975GLG6</accession>